<protein>
    <recommendedName>
        <fullName evidence="4">Disease resistance R13L4/SHOC-2-like LRR domain-containing protein</fullName>
    </recommendedName>
</protein>
<feature type="domain" description="Disease resistance R13L4/SHOC-2-like LRR" evidence="4">
    <location>
        <begin position="283"/>
        <end position="596"/>
    </location>
</feature>
<accession>A0ABQ7XZ93</accession>
<comment type="caution">
    <text evidence="5">The sequence shown here is derived from an EMBL/GenBank/DDBJ whole genome shotgun (WGS) entry which is preliminary data.</text>
</comment>
<keyword evidence="3" id="KW-0175">Coiled coil</keyword>
<keyword evidence="6" id="KW-1185">Reference proteome</keyword>
<dbReference type="PANTHER" id="PTHR36766">
    <property type="entry name" value="PLANT BROAD-SPECTRUM MILDEW RESISTANCE PROTEIN RPW8"/>
    <property type="match status" value="1"/>
</dbReference>
<dbReference type="Pfam" id="PF23598">
    <property type="entry name" value="LRR_14"/>
    <property type="match status" value="1"/>
</dbReference>
<dbReference type="Proteomes" id="UP000824890">
    <property type="component" value="Unassembled WGS sequence"/>
</dbReference>
<dbReference type="InterPro" id="IPR055414">
    <property type="entry name" value="LRR_R13L4/SHOC2-like"/>
</dbReference>
<dbReference type="InterPro" id="IPR027417">
    <property type="entry name" value="P-loop_NTPase"/>
</dbReference>
<organism evidence="5 6">
    <name type="scientific">Brassica napus</name>
    <name type="common">Rape</name>
    <dbReference type="NCBI Taxonomy" id="3708"/>
    <lineage>
        <taxon>Eukaryota</taxon>
        <taxon>Viridiplantae</taxon>
        <taxon>Streptophyta</taxon>
        <taxon>Embryophyta</taxon>
        <taxon>Tracheophyta</taxon>
        <taxon>Spermatophyta</taxon>
        <taxon>Magnoliopsida</taxon>
        <taxon>eudicotyledons</taxon>
        <taxon>Gunneridae</taxon>
        <taxon>Pentapetalae</taxon>
        <taxon>rosids</taxon>
        <taxon>malvids</taxon>
        <taxon>Brassicales</taxon>
        <taxon>Brassicaceae</taxon>
        <taxon>Brassiceae</taxon>
        <taxon>Brassica</taxon>
    </lineage>
</organism>
<proteinExistence type="predicted"/>
<dbReference type="EMBL" id="JAGKQM010000019">
    <property type="protein sequence ID" value="KAH0860205.1"/>
    <property type="molecule type" value="Genomic_DNA"/>
</dbReference>
<keyword evidence="2" id="KW-0611">Plant defense</keyword>
<dbReference type="SUPFAM" id="SSF52540">
    <property type="entry name" value="P-loop containing nucleoside triphosphate hydrolases"/>
    <property type="match status" value="1"/>
</dbReference>
<keyword evidence="1" id="KW-0677">Repeat</keyword>
<evidence type="ECO:0000256" key="2">
    <source>
        <dbReference type="ARBA" id="ARBA00022821"/>
    </source>
</evidence>
<feature type="coiled-coil region" evidence="3">
    <location>
        <begin position="17"/>
        <end position="51"/>
    </location>
</feature>
<dbReference type="SUPFAM" id="SSF52058">
    <property type="entry name" value="L domain-like"/>
    <property type="match status" value="1"/>
</dbReference>
<evidence type="ECO:0000259" key="4">
    <source>
        <dbReference type="Pfam" id="PF23598"/>
    </source>
</evidence>
<dbReference type="PANTHER" id="PTHR36766:SF40">
    <property type="entry name" value="DISEASE RESISTANCE PROTEIN RGA3"/>
    <property type="match status" value="1"/>
</dbReference>
<evidence type="ECO:0000313" key="5">
    <source>
        <dbReference type="EMBL" id="KAH0860205.1"/>
    </source>
</evidence>
<name>A0ABQ7XZ93_BRANA</name>
<sequence>MADAVVAFGLHFLWELLIRESNRLKAVQEQATELQNDLRRLKSFVKDAEARARDLVGVEHSVEKLVGHLVEENGVQVVSVCGSKILLTSRNESVGLHPDLRCIIFRPRFLTHDDSWEVFQKIALIERNDIEFEVDDLTEEIQQMLKHCGGLPLAVKTQGIVMVGSEESTIVDVAEDYLEKLVKRSMVLVGKRNIVTSRIESCRLHDVVREVCLFKAKEESFMQVFNAQSSVLDATSTRRVAVHLVDDDENEPVIFQQRKIQNLKARALLYITRDFHPWILSTRSFRGLESLRVLDLFGAQFRRPKLHKSIGKLIHLRYLSLKETNLSVLPSSLGNLELLVYLDLEIYETMVHIPDVLKKMKKLRYLMLPDELSNKTKLELSGLVKLETLKNFSLKHSSVKDLINMTKLRTLWVCCAYGNLAEGVLPLSLGASLKHLEELMLYNKRNGQEQVQPSKIDAGAFVSGFQRLNQLRLDIEIETLPNELQFPSCITSVSLSSCVLQEDPMPVLEKLHSLKIVSLELNAFTGRKMVCSKARFPKLLTLEFWILDNLEEWVVEEESMPCLCHLEINDCRKLKSLPDGLRYITSLEEVRVGWMENAFKDKLIQGGEDYYKIQYVSYVVFHNCSDE</sequence>
<gene>
    <name evidence="5" type="ORF">HID58_088466</name>
</gene>
<dbReference type="Gene3D" id="1.10.8.430">
    <property type="entry name" value="Helical domain of apoptotic protease-activating factors"/>
    <property type="match status" value="1"/>
</dbReference>
<reference evidence="5 6" key="1">
    <citation type="submission" date="2021-05" db="EMBL/GenBank/DDBJ databases">
        <title>Genome Assembly of Synthetic Allotetraploid Brassica napus Reveals Homoeologous Exchanges between Subgenomes.</title>
        <authorList>
            <person name="Davis J.T."/>
        </authorList>
    </citation>
    <scope>NUCLEOTIDE SEQUENCE [LARGE SCALE GENOMIC DNA]</scope>
    <source>
        <strain evidence="6">cv. Da-Ae</strain>
        <tissue evidence="5">Seedling</tissue>
    </source>
</reference>
<dbReference type="InterPro" id="IPR042197">
    <property type="entry name" value="Apaf_helical"/>
</dbReference>
<evidence type="ECO:0000256" key="1">
    <source>
        <dbReference type="ARBA" id="ARBA00022737"/>
    </source>
</evidence>
<evidence type="ECO:0000256" key="3">
    <source>
        <dbReference type="SAM" id="Coils"/>
    </source>
</evidence>
<evidence type="ECO:0000313" key="6">
    <source>
        <dbReference type="Proteomes" id="UP000824890"/>
    </source>
</evidence>
<dbReference type="InterPro" id="IPR032675">
    <property type="entry name" value="LRR_dom_sf"/>
</dbReference>
<dbReference type="Gene3D" id="3.80.10.10">
    <property type="entry name" value="Ribonuclease Inhibitor"/>
    <property type="match status" value="1"/>
</dbReference>